<dbReference type="AlphaFoldDB" id="A0A8S1J6U9"/>
<evidence type="ECO:0000256" key="2">
    <source>
        <dbReference type="ARBA" id="ARBA00022722"/>
    </source>
</evidence>
<keyword evidence="4" id="KW-0269">Exonuclease</keyword>
<protein>
    <recommendedName>
        <fullName evidence="6">Exonuclease domain-containing protein</fullName>
    </recommendedName>
</protein>
<dbReference type="InterPro" id="IPR036397">
    <property type="entry name" value="RNaseH_sf"/>
</dbReference>
<dbReference type="NCBIfam" id="NF003765">
    <property type="entry name" value="PRK05359.1"/>
    <property type="match status" value="1"/>
</dbReference>
<keyword evidence="2" id="KW-0540">Nuclease</keyword>
<evidence type="ECO:0000256" key="3">
    <source>
        <dbReference type="ARBA" id="ARBA00022801"/>
    </source>
</evidence>
<feature type="compositionally biased region" description="Polar residues" evidence="5">
    <location>
        <begin position="1"/>
        <end position="11"/>
    </location>
</feature>
<dbReference type="EMBL" id="CAJHUC010000983">
    <property type="protein sequence ID" value="CAD7699262.1"/>
    <property type="molecule type" value="Genomic_DNA"/>
</dbReference>
<keyword evidence="3" id="KW-0378">Hydrolase</keyword>
<evidence type="ECO:0000256" key="1">
    <source>
        <dbReference type="ARBA" id="ARBA00009921"/>
    </source>
</evidence>
<dbReference type="GO" id="GO:0003676">
    <property type="term" value="F:nucleic acid binding"/>
    <property type="evidence" value="ECO:0007669"/>
    <property type="project" value="InterPro"/>
</dbReference>
<evidence type="ECO:0000259" key="6">
    <source>
        <dbReference type="SMART" id="SM00479"/>
    </source>
</evidence>
<name>A0A8S1J6U9_9CHLO</name>
<organism evidence="7 8">
    <name type="scientific">Ostreobium quekettii</name>
    <dbReference type="NCBI Taxonomy" id="121088"/>
    <lineage>
        <taxon>Eukaryota</taxon>
        <taxon>Viridiplantae</taxon>
        <taxon>Chlorophyta</taxon>
        <taxon>core chlorophytes</taxon>
        <taxon>Ulvophyceae</taxon>
        <taxon>TCBD clade</taxon>
        <taxon>Bryopsidales</taxon>
        <taxon>Ostreobineae</taxon>
        <taxon>Ostreobiaceae</taxon>
        <taxon>Ostreobium</taxon>
    </lineage>
</organism>
<proteinExistence type="inferred from homology"/>
<dbReference type="GO" id="GO:0000175">
    <property type="term" value="F:3'-5'-RNA exonuclease activity"/>
    <property type="evidence" value="ECO:0007669"/>
    <property type="project" value="InterPro"/>
</dbReference>
<reference evidence="7" key="1">
    <citation type="submission" date="2020-12" db="EMBL/GenBank/DDBJ databases">
        <authorList>
            <person name="Iha C."/>
        </authorList>
    </citation>
    <scope>NUCLEOTIDE SEQUENCE</scope>
</reference>
<dbReference type="SMART" id="SM00479">
    <property type="entry name" value="EXOIII"/>
    <property type="match status" value="1"/>
</dbReference>
<comment type="caution">
    <text evidence="7">The sequence shown here is derived from an EMBL/GenBank/DDBJ whole genome shotgun (WGS) entry which is preliminary data.</text>
</comment>
<keyword evidence="8" id="KW-1185">Reference proteome</keyword>
<evidence type="ECO:0000256" key="4">
    <source>
        <dbReference type="ARBA" id="ARBA00022839"/>
    </source>
</evidence>
<dbReference type="Gene3D" id="3.30.420.10">
    <property type="entry name" value="Ribonuclease H-like superfamily/Ribonuclease H"/>
    <property type="match status" value="1"/>
</dbReference>
<dbReference type="Pfam" id="PF00929">
    <property type="entry name" value="RNase_T"/>
    <property type="match status" value="1"/>
</dbReference>
<evidence type="ECO:0000313" key="7">
    <source>
        <dbReference type="EMBL" id="CAD7699262.1"/>
    </source>
</evidence>
<dbReference type="InterPro" id="IPR022894">
    <property type="entry name" value="Oligoribonuclease"/>
</dbReference>
<comment type="similarity">
    <text evidence="1">Belongs to the oligoribonuclease family.</text>
</comment>
<accession>A0A8S1J6U9</accession>
<dbReference type="GO" id="GO:0005739">
    <property type="term" value="C:mitochondrion"/>
    <property type="evidence" value="ECO:0007669"/>
    <property type="project" value="TreeGrafter"/>
</dbReference>
<sequence length="229" mass="26217">MDGHASASSRGVAQEEEWGRGQGRWDANGGHQTSPEGAGRPERPGTKWPIRDPLVWIDLEMSGLDLQNDTILEIACILTDGSLYRQIEGPCIAIHHPDNVLDGMNEWCTKNHGASGLTQRCRSSRVSLEAAERQVLDFIKQYISPGVGLLAGNSVHVDKMFLKRYMPLLDDYMNHRILDVSTLMELCRRWYKEEYRRCPRKKNRHTAQSDIEESIEELKYYRSAIFKRT</sequence>
<dbReference type="InterPro" id="IPR012337">
    <property type="entry name" value="RNaseH-like_sf"/>
</dbReference>
<dbReference type="InterPro" id="IPR013520">
    <property type="entry name" value="Ribonucl_H"/>
</dbReference>
<gene>
    <name evidence="7" type="ORF">OSTQU699_LOCUS4621</name>
</gene>
<feature type="domain" description="Exonuclease" evidence="6">
    <location>
        <begin position="53"/>
        <end position="227"/>
    </location>
</feature>
<evidence type="ECO:0000256" key="5">
    <source>
        <dbReference type="SAM" id="MobiDB-lite"/>
    </source>
</evidence>
<evidence type="ECO:0000313" key="8">
    <source>
        <dbReference type="Proteomes" id="UP000708148"/>
    </source>
</evidence>
<dbReference type="OrthoDB" id="270189at2759"/>
<dbReference type="SUPFAM" id="SSF53098">
    <property type="entry name" value="Ribonuclease H-like"/>
    <property type="match status" value="1"/>
</dbReference>
<feature type="region of interest" description="Disordered" evidence="5">
    <location>
        <begin position="1"/>
        <end position="47"/>
    </location>
</feature>
<dbReference type="PANTHER" id="PTHR11046">
    <property type="entry name" value="OLIGORIBONUCLEASE, MITOCHONDRIAL"/>
    <property type="match status" value="1"/>
</dbReference>
<dbReference type="PANTHER" id="PTHR11046:SF0">
    <property type="entry name" value="OLIGORIBONUCLEASE, MITOCHONDRIAL"/>
    <property type="match status" value="1"/>
</dbReference>
<dbReference type="FunFam" id="3.30.420.10:FF:000003">
    <property type="entry name" value="Oligoribonuclease"/>
    <property type="match status" value="1"/>
</dbReference>
<dbReference type="CDD" id="cd06135">
    <property type="entry name" value="Orn"/>
    <property type="match status" value="1"/>
</dbReference>
<dbReference type="Proteomes" id="UP000708148">
    <property type="component" value="Unassembled WGS sequence"/>
</dbReference>